<dbReference type="InterPro" id="IPR051772">
    <property type="entry name" value="Gastrokine"/>
</dbReference>
<dbReference type="SMART" id="SM01039">
    <property type="entry name" value="BRICHOS"/>
    <property type="match status" value="1"/>
</dbReference>
<comment type="caution">
    <text evidence="3">The sequence shown here is derived from an EMBL/GenBank/DDBJ whole genome shotgun (WGS) entry which is preliminary data.</text>
</comment>
<evidence type="ECO:0000256" key="1">
    <source>
        <dbReference type="ARBA" id="ARBA00023157"/>
    </source>
</evidence>
<proteinExistence type="predicted"/>
<evidence type="ECO:0000313" key="4">
    <source>
        <dbReference type="Proteomes" id="UP001159427"/>
    </source>
</evidence>
<sequence>TESHFACSLQFLVAVAVLSLAYTTLVPSIFGKREHLTMNIEEEGTTFVQEIEIDVSEKMEIFRVPSHNDVEGADYFHDFEKRVTATKIPSQKVCHISEMDSSLSSPRKLKADMKRAASHLNQLPVRTQRSLVMVTGPANRTLLSDKILKFCGALPIYNTEMVGNPIYENGDAIIGTRRCKRESIGSNTITNFKSCLKSDGHDMFTYVKKGNCTGRNADSWDIRCKMIPRLHKCFYYITCKRMPQVYYWNCTYNHLSSDNPFCCDPICQGQIIT</sequence>
<gene>
    <name evidence="3" type="ORF">PEVE_00002556</name>
</gene>
<dbReference type="PANTHER" id="PTHR16483">
    <property type="entry name" value="GASTROKINE 1"/>
    <property type="match status" value="1"/>
</dbReference>
<dbReference type="Gene3D" id="3.30.390.150">
    <property type="match status" value="1"/>
</dbReference>
<keyword evidence="4" id="KW-1185">Reference proteome</keyword>
<protein>
    <recommendedName>
        <fullName evidence="2">BRICHOS domain-containing protein</fullName>
    </recommendedName>
</protein>
<accession>A0ABN8LQU3</accession>
<dbReference type="InterPro" id="IPR007084">
    <property type="entry name" value="BRICHOS_dom"/>
</dbReference>
<dbReference type="PROSITE" id="PS50869">
    <property type="entry name" value="BRICHOS"/>
    <property type="match status" value="1"/>
</dbReference>
<reference evidence="3 4" key="1">
    <citation type="submission" date="2022-05" db="EMBL/GenBank/DDBJ databases">
        <authorList>
            <consortium name="Genoscope - CEA"/>
            <person name="William W."/>
        </authorList>
    </citation>
    <scope>NUCLEOTIDE SEQUENCE [LARGE SCALE GENOMIC DNA]</scope>
</reference>
<feature type="non-terminal residue" evidence="3">
    <location>
        <position position="1"/>
    </location>
</feature>
<evidence type="ECO:0000259" key="2">
    <source>
        <dbReference type="PROSITE" id="PS50869"/>
    </source>
</evidence>
<evidence type="ECO:0000313" key="3">
    <source>
        <dbReference type="EMBL" id="CAH3019418.1"/>
    </source>
</evidence>
<dbReference type="Pfam" id="PF04089">
    <property type="entry name" value="BRICHOS"/>
    <property type="match status" value="1"/>
</dbReference>
<feature type="non-terminal residue" evidence="3">
    <location>
        <position position="273"/>
    </location>
</feature>
<keyword evidence="1" id="KW-1015">Disulfide bond</keyword>
<organism evidence="3 4">
    <name type="scientific">Porites evermanni</name>
    <dbReference type="NCBI Taxonomy" id="104178"/>
    <lineage>
        <taxon>Eukaryota</taxon>
        <taxon>Metazoa</taxon>
        <taxon>Cnidaria</taxon>
        <taxon>Anthozoa</taxon>
        <taxon>Hexacorallia</taxon>
        <taxon>Scleractinia</taxon>
        <taxon>Fungiina</taxon>
        <taxon>Poritidae</taxon>
        <taxon>Porites</taxon>
    </lineage>
</organism>
<name>A0ABN8LQU3_9CNID</name>
<dbReference type="EMBL" id="CALNXI010000115">
    <property type="protein sequence ID" value="CAH3019418.1"/>
    <property type="molecule type" value="Genomic_DNA"/>
</dbReference>
<dbReference type="Proteomes" id="UP001159427">
    <property type="component" value="Unassembled WGS sequence"/>
</dbReference>
<feature type="domain" description="BRICHOS" evidence="2">
    <location>
        <begin position="67"/>
        <end position="159"/>
    </location>
</feature>